<accession>A0A1B6KN83</accession>
<gene>
    <name evidence="1" type="ORF">g.4751</name>
</gene>
<proteinExistence type="predicted"/>
<dbReference type="Pfam" id="PF16065">
    <property type="entry name" value="DUF4807"/>
    <property type="match status" value="1"/>
</dbReference>
<dbReference type="InterPro" id="IPR032072">
    <property type="entry name" value="DUF4807"/>
</dbReference>
<protein>
    <submittedName>
        <fullName evidence="1">Uncharacterized protein</fullName>
    </submittedName>
</protein>
<reference evidence="1" key="1">
    <citation type="submission" date="2015-11" db="EMBL/GenBank/DDBJ databases">
        <title>De novo transcriptome assembly of four potential Pierce s Disease insect vectors from Arizona vineyards.</title>
        <authorList>
            <person name="Tassone E.E."/>
        </authorList>
    </citation>
    <scope>NUCLEOTIDE SEQUENCE</scope>
</reference>
<dbReference type="AlphaFoldDB" id="A0A1B6KN83"/>
<name>A0A1B6KN83_9HEMI</name>
<organism evidence="1">
    <name type="scientific">Graphocephala atropunctata</name>
    <dbReference type="NCBI Taxonomy" id="36148"/>
    <lineage>
        <taxon>Eukaryota</taxon>
        <taxon>Metazoa</taxon>
        <taxon>Ecdysozoa</taxon>
        <taxon>Arthropoda</taxon>
        <taxon>Hexapoda</taxon>
        <taxon>Insecta</taxon>
        <taxon>Pterygota</taxon>
        <taxon>Neoptera</taxon>
        <taxon>Paraneoptera</taxon>
        <taxon>Hemiptera</taxon>
        <taxon>Auchenorrhyncha</taxon>
        <taxon>Membracoidea</taxon>
        <taxon>Cicadellidae</taxon>
        <taxon>Cicadellinae</taxon>
        <taxon>Cicadellini</taxon>
        <taxon>Graphocephala</taxon>
    </lineage>
</organism>
<sequence>MARFNVLRINVCYSQRAVAEYCLFACDSSKDFYCGISSFEICPCTANNKLSTPARPSLYWREGLNSCIFEQSHADKAVLTKLVNKSFCVSFNGHEKCCVTCLFHLKPHTANTKVLKMDGYGLSLFLHCLYLSHKYIELVTNHLSSKYSNLSMLQNKGSKIYLHQSELQINLTDPDKHIMDMTWARMACKTVYELCQLQYAMSWLSTLGGAFSALGEGQERCAKTAGMISVEQLRLAVRLGDDVIIAQCKLYFSLSLIQRGQCKRAKLIIQEQFINMKRRLVVDRKTVNMCKGIWARLKYEHNKQRRPKVIASS</sequence>
<evidence type="ECO:0000313" key="1">
    <source>
        <dbReference type="EMBL" id="JAT12886.1"/>
    </source>
</evidence>
<dbReference type="PANTHER" id="PTHR36693">
    <property type="entry name" value="GH02722P"/>
    <property type="match status" value="1"/>
</dbReference>
<dbReference type="PANTHER" id="PTHR36693:SF1">
    <property type="entry name" value="GH02722P"/>
    <property type="match status" value="1"/>
</dbReference>
<dbReference type="EMBL" id="GEBQ01027091">
    <property type="protein sequence ID" value="JAT12886.1"/>
    <property type="molecule type" value="Transcribed_RNA"/>
</dbReference>